<accession>W4JPC1</accession>
<organism evidence="3 4">
    <name type="scientific">Heterobasidion irregulare (strain TC 32-1)</name>
    <dbReference type="NCBI Taxonomy" id="747525"/>
    <lineage>
        <taxon>Eukaryota</taxon>
        <taxon>Fungi</taxon>
        <taxon>Dikarya</taxon>
        <taxon>Basidiomycota</taxon>
        <taxon>Agaricomycotina</taxon>
        <taxon>Agaricomycetes</taxon>
        <taxon>Russulales</taxon>
        <taxon>Bondarzewiaceae</taxon>
        <taxon>Heterobasidion</taxon>
        <taxon>Heterobasidion annosum species complex</taxon>
    </lineage>
</organism>
<dbReference type="RefSeq" id="XP_009552801.1">
    <property type="nucleotide sequence ID" value="XM_009554506.1"/>
</dbReference>
<reference evidence="3 4" key="1">
    <citation type="journal article" date="2012" name="New Phytol.">
        <title>Insight into trade-off between wood decay and parasitism from the genome of a fungal forest pathogen.</title>
        <authorList>
            <person name="Olson A."/>
            <person name="Aerts A."/>
            <person name="Asiegbu F."/>
            <person name="Belbahri L."/>
            <person name="Bouzid O."/>
            <person name="Broberg A."/>
            <person name="Canback B."/>
            <person name="Coutinho P.M."/>
            <person name="Cullen D."/>
            <person name="Dalman K."/>
            <person name="Deflorio G."/>
            <person name="van Diepen L.T."/>
            <person name="Dunand C."/>
            <person name="Duplessis S."/>
            <person name="Durling M."/>
            <person name="Gonthier P."/>
            <person name="Grimwood J."/>
            <person name="Fossdal C.G."/>
            <person name="Hansson D."/>
            <person name="Henrissat B."/>
            <person name="Hietala A."/>
            <person name="Himmelstrand K."/>
            <person name="Hoffmeister D."/>
            <person name="Hogberg N."/>
            <person name="James T.Y."/>
            <person name="Karlsson M."/>
            <person name="Kohler A."/>
            <person name="Kues U."/>
            <person name="Lee Y.H."/>
            <person name="Lin Y.C."/>
            <person name="Lind M."/>
            <person name="Lindquist E."/>
            <person name="Lombard V."/>
            <person name="Lucas S."/>
            <person name="Lunden K."/>
            <person name="Morin E."/>
            <person name="Murat C."/>
            <person name="Park J."/>
            <person name="Raffaello T."/>
            <person name="Rouze P."/>
            <person name="Salamov A."/>
            <person name="Schmutz J."/>
            <person name="Solheim H."/>
            <person name="Stahlberg J."/>
            <person name="Velez H."/>
            <person name="de Vries R.P."/>
            <person name="Wiebenga A."/>
            <person name="Woodward S."/>
            <person name="Yakovlev I."/>
            <person name="Garbelotto M."/>
            <person name="Martin F."/>
            <person name="Grigoriev I.V."/>
            <person name="Stenlid J."/>
        </authorList>
    </citation>
    <scope>NUCLEOTIDE SEQUENCE [LARGE SCALE GENOMIC DNA]</scope>
    <source>
        <strain evidence="3 4">TC 32-1</strain>
    </source>
</reference>
<evidence type="ECO:0000256" key="1">
    <source>
        <dbReference type="SAM" id="MobiDB-lite"/>
    </source>
</evidence>
<dbReference type="EMBL" id="KI925466">
    <property type="protein sequence ID" value="ETW75378.1"/>
    <property type="molecule type" value="Genomic_DNA"/>
</dbReference>
<dbReference type="InParanoid" id="W4JPC1"/>
<dbReference type="KEGG" id="hir:HETIRDRAFT_456000"/>
<dbReference type="InterPro" id="IPR000210">
    <property type="entry name" value="BTB/POZ_dom"/>
</dbReference>
<dbReference type="STRING" id="747525.W4JPC1"/>
<dbReference type="AlphaFoldDB" id="W4JPC1"/>
<evidence type="ECO:0000259" key="2">
    <source>
        <dbReference type="PROSITE" id="PS50097"/>
    </source>
</evidence>
<dbReference type="OrthoDB" id="3357985at2759"/>
<feature type="region of interest" description="Disordered" evidence="1">
    <location>
        <begin position="95"/>
        <end position="114"/>
    </location>
</feature>
<feature type="domain" description="BTB" evidence="2">
    <location>
        <begin position="64"/>
        <end position="95"/>
    </location>
</feature>
<evidence type="ECO:0000313" key="4">
    <source>
        <dbReference type="Proteomes" id="UP000030671"/>
    </source>
</evidence>
<sequence>MAYLTSSFTDVDNSYRKICTNVESRDVGVWSPSEVQPRLDMTALALQNTRPVVDAQFPFDEPHADVILRSSDNTDFRVYENILSLASPFFRELFSLPQPPDEPYTGSAKNMSDE</sequence>
<dbReference type="Gene3D" id="3.30.710.10">
    <property type="entry name" value="Potassium Channel Kv1.1, Chain A"/>
    <property type="match status" value="1"/>
</dbReference>
<dbReference type="InterPro" id="IPR011333">
    <property type="entry name" value="SKP1/BTB/POZ_sf"/>
</dbReference>
<evidence type="ECO:0000313" key="3">
    <source>
        <dbReference type="EMBL" id="ETW75378.1"/>
    </source>
</evidence>
<keyword evidence="4" id="KW-1185">Reference proteome</keyword>
<proteinExistence type="predicted"/>
<dbReference type="Pfam" id="PF00651">
    <property type="entry name" value="BTB"/>
    <property type="match status" value="1"/>
</dbReference>
<dbReference type="PROSITE" id="PS50097">
    <property type="entry name" value="BTB"/>
    <property type="match status" value="1"/>
</dbReference>
<dbReference type="HOGENOM" id="CLU_2121394_0_0_1"/>
<protein>
    <recommendedName>
        <fullName evidence="2">BTB domain-containing protein</fullName>
    </recommendedName>
</protein>
<gene>
    <name evidence="3" type="ORF">HETIRDRAFT_456000</name>
</gene>
<name>W4JPC1_HETIT</name>
<dbReference type="GeneID" id="20676686"/>
<dbReference type="Proteomes" id="UP000030671">
    <property type="component" value="Unassembled WGS sequence"/>
</dbReference>